<dbReference type="PANTHER" id="PTHR34351">
    <property type="entry name" value="SLR1927 PROTEIN-RELATED"/>
    <property type="match status" value="1"/>
</dbReference>
<evidence type="ECO:0000313" key="4">
    <source>
        <dbReference type="Proteomes" id="UP000824504"/>
    </source>
</evidence>
<dbReference type="EMBL" id="CP079216">
    <property type="protein sequence ID" value="QXT62025.1"/>
    <property type="molecule type" value="Genomic_DNA"/>
</dbReference>
<gene>
    <name evidence="3" type="ORF">KDB89_09560</name>
</gene>
<name>A0ABX8SHV8_9ACTN</name>
<feature type="transmembrane region" description="Helical" evidence="1">
    <location>
        <begin position="34"/>
        <end position="53"/>
    </location>
</feature>
<feature type="transmembrane region" description="Helical" evidence="1">
    <location>
        <begin position="12"/>
        <end position="28"/>
    </location>
</feature>
<dbReference type="PANTHER" id="PTHR34351:SF1">
    <property type="entry name" value="SLR1927 PROTEIN"/>
    <property type="match status" value="1"/>
</dbReference>
<keyword evidence="1" id="KW-0812">Transmembrane</keyword>
<keyword evidence="1" id="KW-1133">Transmembrane helix</keyword>
<evidence type="ECO:0000259" key="2">
    <source>
        <dbReference type="Pfam" id="PF01882"/>
    </source>
</evidence>
<evidence type="ECO:0000313" key="3">
    <source>
        <dbReference type="EMBL" id="QXT62025.1"/>
    </source>
</evidence>
<organism evidence="3 4">
    <name type="scientific">Tessaracoccus palaemonis</name>
    <dbReference type="NCBI Taxonomy" id="2829499"/>
    <lineage>
        <taxon>Bacteria</taxon>
        <taxon>Bacillati</taxon>
        <taxon>Actinomycetota</taxon>
        <taxon>Actinomycetes</taxon>
        <taxon>Propionibacteriales</taxon>
        <taxon>Propionibacteriaceae</taxon>
        <taxon>Tessaracoccus</taxon>
    </lineage>
</organism>
<feature type="domain" description="DUF58" evidence="2">
    <location>
        <begin position="200"/>
        <end position="292"/>
    </location>
</feature>
<sequence>MARGARLTGRGWALVVIGLVATVGAAIAGERDLIWVTAVPVFLPLLGLAHLTLDPPRITHRRTVEPGTVAIGESARVVVEIRSASTTQAAALRFTDHAPAALGDGARFGIARGFGSWRQAVGYTIATTQRGRYEIGPLAAEATDALALARIRVAADGPATSLRVTPHLWRLGSLTASPRLGAADATPQRIGQAGSDDVLVREHRHGDDLRRVHWKMTARQGDLMVRLEEHPWDPSSTLVVDTRTGAHFGQGPGSSLEWAVSAVTSVAAQLTEGRHRLTIVSPAGLACDPGHTLGEAARQLVLEAMTDLASSEETWLGAAVADPQLLGASATIVAATGRLTARDAAALAAAGTRALSRVALAPDVEAWGGEPGEHADALRLLRNHGWTVELYGPHTGVADAWRRATT</sequence>
<protein>
    <submittedName>
        <fullName evidence="3">DUF58 domain-containing protein</fullName>
    </submittedName>
</protein>
<dbReference type="Pfam" id="PF01882">
    <property type="entry name" value="DUF58"/>
    <property type="match status" value="1"/>
</dbReference>
<keyword evidence="1" id="KW-0472">Membrane</keyword>
<evidence type="ECO:0000256" key="1">
    <source>
        <dbReference type="SAM" id="Phobius"/>
    </source>
</evidence>
<dbReference type="Proteomes" id="UP000824504">
    <property type="component" value="Chromosome"/>
</dbReference>
<keyword evidence="4" id="KW-1185">Reference proteome</keyword>
<dbReference type="InterPro" id="IPR002881">
    <property type="entry name" value="DUF58"/>
</dbReference>
<proteinExistence type="predicted"/>
<reference evidence="3 4" key="1">
    <citation type="submission" date="2021-07" db="EMBL/GenBank/DDBJ databases">
        <title>complete genome sequencing of Tessaracoccus sp.J1M15.</title>
        <authorList>
            <person name="Bae J.-W."/>
            <person name="Kim D.-y."/>
        </authorList>
    </citation>
    <scope>NUCLEOTIDE SEQUENCE [LARGE SCALE GENOMIC DNA]</scope>
    <source>
        <strain evidence="3 4">J1M15</strain>
    </source>
</reference>
<dbReference type="RefSeq" id="WP_219080524.1">
    <property type="nucleotide sequence ID" value="NZ_CP079216.1"/>
</dbReference>
<accession>A0ABX8SHV8</accession>